<dbReference type="GO" id="GO:0007596">
    <property type="term" value="P:blood coagulation"/>
    <property type="evidence" value="ECO:0007669"/>
    <property type="project" value="UniProtKB-KW"/>
</dbReference>
<dbReference type="InterPro" id="IPR000742">
    <property type="entry name" value="EGF"/>
</dbReference>
<feature type="active site" description="Charge relay system" evidence="26">
    <location>
        <position position="434"/>
    </location>
</feature>
<keyword evidence="6 28" id="KW-0645">Protease</keyword>
<dbReference type="Proteomes" id="UP000316079">
    <property type="component" value="Unassembled WGS sequence"/>
</dbReference>
<keyword evidence="7" id="KW-0356">Hemostasis</keyword>
<evidence type="ECO:0000256" key="3">
    <source>
        <dbReference type="ARBA" id="ARBA00004613"/>
    </source>
</evidence>
<dbReference type="InterPro" id="IPR033116">
    <property type="entry name" value="TRYPSIN_SER"/>
</dbReference>
<feature type="domain" description="Peptidase S1" evidence="30">
    <location>
        <begin position="218"/>
        <end position="482"/>
    </location>
</feature>
<dbReference type="InterPro" id="IPR050442">
    <property type="entry name" value="Peptidase_S1_coag_factors"/>
</dbReference>
<evidence type="ECO:0000256" key="21">
    <source>
        <dbReference type="ARBA" id="ARBA00038995"/>
    </source>
</evidence>
<dbReference type="PROSITE" id="PS00011">
    <property type="entry name" value="GLA_1"/>
    <property type="match status" value="1"/>
</dbReference>
<dbReference type="EC" id="3.4.21.69" evidence="21"/>
<feature type="domain" description="EGF-like" evidence="29">
    <location>
        <begin position="106"/>
        <end position="143"/>
    </location>
</feature>
<evidence type="ECO:0000256" key="25">
    <source>
        <dbReference type="ARBA" id="ARBA00042906"/>
    </source>
</evidence>
<dbReference type="InterPro" id="IPR009003">
    <property type="entry name" value="Peptidase_S1_PA"/>
</dbReference>
<organism evidence="32 33">
    <name type="scientific">Danionella cerebrum</name>
    <dbReference type="NCBI Taxonomy" id="2873325"/>
    <lineage>
        <taxon>Eukaryota</taxon>
        <taxon>Metazoa</taxon>
        <taxon>Chordata</taxon>
        <taxon>Craniata</taxon>
        <taxon>Vertebrata</taxon>
        <taxon>Euteleostomi</taxon>
        <taxon>Actinopterygii</taxon>
        <taxon>Neopterygii</taxon>
        <taxon>Teleostei</taxon>
        <taxon>Ostariophysi</taxon>
        <taxon>Cypriniformes</taxon>
        <taxon>Danionidae</taxon>
        <taxon>Danioninae</taxon>
        <taxon>Danionella</taxon>
    </lineage>
</organism>
<dbReference type="InterPro" id="IPR018114">
    <property type="entry name" value="TRYPSIN_HIS"/>
</dbReference>
<dbReference type="GO" id="GO:0005615">
    <property type="term" value="C:extracellular space"/>
    <property type="evidence" value="ECO:0007669"/>
    <property type="project" value="TreeGrafter"/>
</dbReference>
<dbReference type="Pfam" id="PF14670">
    <property type="entry name" value="FXa_inhibition"/>
    <property type="match status" value="1"/>
</dbReference>
<gene>
    <name evidence="32" type="ORF">DNTS_024811</name>
</gene>
<evidence type="ECO:0000256" key="14">
    <source>
        <dbReference type="ARBA" id="ARBA00023034"/>
    </source>
</evidence>
<dbReference type="EMBL" id="SRMA01025597">
    <property type="protein sequence ID" value="TRY92722.1"/>
    <property type="molecule type" value="Genomic_DNA"/>
</dbReference>
<dbReference type="SUPFAM" id="SSF57630">
    <property type="entry name" value="GLA-domain"/>
    <property type="match status" value="1"/>
</dbReference>
<dbReference type="PANTHER" id="PTHR24278">
    <property type="entry name" value="COAGULATION FACTOR"/>
    <property type="match status" value="1"/>
</dbReference>
<keyword evidence="16" id="KW-0865">Zymogen</keyword>
<comment type="catalytic activity">
    <reaction evidence="19">
        <text>Degradation of blood coagulation factors Va and VIIIa.</text>
        <dbReference type="EC" id="3.4.21.69"/>
    </reaction>
</comment>
<evidence type="ECO:0000256" key="16">
    <source>
        <dbReference type="ARBA" id="ARBA00023145"/>
    </source>
</evidence>
<dbReference type="PROSITE" id="PS01186">
    <property type="entry name" value="EGF_2"/>
    <property type="match status" value="1"/>
</dbReference>
<dbReference type="FunFam" id="4.10.740.10:FF:000001">
    <property type="entry name" value="vitamin K-dependent protein S"/>
    <property type="match status" value="1"/>
</dbReference>
<dbReference type="PROSITE" id="PS50026">
    <property type="entry name" value="EGF_3"/>
    <property type="match status" value="1"/>
</dbReference>
<dbReference type="PANTHER" id="PTHR24278:SF26">
    <property type="entry name" value="COAGULATION FACTOR VII"/>
    <property type="match status" value="1"/>
</dbReference>
<sequence length="498" mass="55652">GRRVIVQTFEPEADLASEEQINMRLLAVVSLLCNLYCCLSASVFVDRDEANTVFSRFKRANSGWLEELKAGNLERECLEEQCSYEEAREVFEHSEATDEFWKIYNVKDFCASSPCENNGLCSTLSAQTYTCLCSPGYSGRHCELATREVPDSCLYDNGGCEHFCQEELEQRNCSCADGYFLSNDGHSCQSDEEFPCGKIPFLKQGTLKNDPLDVRSRIVGGAECPKGHCPWQVLLKYGQKGFCGGVIYNHLYILTAAHCLENLKLKFLKIVAGEHDLEVNEGTEQTIAVAQMIPHPEYVPSTADNDIALLRLSEPIIFDAHAIPVCLPQRALAERELWAVSMHTVSGWGKRSEDGPTSRILRRLQVMLGESVTSLPPFISSSEQDCFFNRGDVSLQVPRIRTQECVESSNVSLSRNMFCAGFLQGEQDSCKGDSGGPLTTLFRKTHFLLGIVSWGKGCARPGAYGIYTRISNYLQWIQQNTLSHTHEPHMNLTTLTQK</sequence>
<keyword evidence="9" id="KW-0677">Repeat</keyword>
<evidence type="ECO:0000256" key="11">
    <source>
        <dbReference type="ARBA" id="ARBA00022824"/>
    </source>
</evidence>
<evidence type="ECO:0000256" key="27">
    <source>
        <dbReference type="PROSITE-ProRule" id="PRU00076"/>
    </source>
</evidence>
<dbReference type="FunFam" id="2.40.10.10:FF:000013">
    <property type="entry name" value="Coagulation factor X"/>
    <property type="match status" value="1"/>
</dbReference>
<dbReference type="FunFam" id="2.10.25.10:FF:001111">
    <property type="entry name" value="Coagulation factor VII"/>
    <property type="match status" value="1"/>
</dbReference>
<dbReference type="PROSITE" id="PS00135">
    <property type="entry name" value="TRYPSIN_SER"/>
    <property type="match status" value="1"/>
</dbReference>
<keyword evidence="13" id="KW-0106">Calcium</keyword>
<keyword evidence="4" id="KW-0964">Secreted</keyword>
<dbReference type="SMART" id="SM00181">
    <property type="entry name" value="EGF"/>
    <property type="match status" value="2"/>
</dbReference>
<dbReference type="GO" id="GO:0005794">
    <property type="term" value="C:Golgi apparatus"/>
    <property type="evidence" value="ECO:0007669"/>
    <property type="project" value="UniProtKB-SubCell"/>
</dbReference>
<keyword evidence="18" id="KW-0325">Glycoprotein</keyword>
<protein>
    <recommendedName>
        <fullName evidence="22">Vitamin K-dependent protein C</fullName>
        <ecNumber evidence="21">3.4.21.69</ecNumber>
    </recommendedName>
    <alternativeName>
        <fullName evidence="25">Anticoagulant protein C</fullName>
    </alternativeName>
    <alternativeName>
        <fullName evidence="23">Autoprothrombin IIA</fullName>
    </alternativeName>
    <alternativeName>
        <fullName evidence="24">Blood coagulation factor XIV</fullName>
    </alternativeName>
</protein>
<evidence type="ECO:0000256" key="23">
    <source>
        <dbReference type="ARBA" id="ARBA00041306"/>
    </source>
</evidence>
<dbReference type="SUPFAM" id="SSF50494">
    <property type="entry name" value="Trypsin-like serine proteases"/>
    <property type="match status" value="1"/>
</dbReference>
<dbReference type="PRINTS" id="PR00722">
    <property type="entry name" value="CHYMOTRYPSIN"/>
</dbReference>
<dbReference type="PROSITE" id="PS50240">
    <property type="entry name" value="TRYPSIN_DOM"/>
    <property type="match status" value="1"/>
</dbReference>
<dbReference type="InterPro" id="IPR001314">
    <property type="entry name" value="Peptidase_S1A"/>
</dbReference>
<keyword evidence="14" id="KW-0333">Golgi apparatus</keyword>
<dbReference type="PROSITE" id="PS00022">
    <property type="entry name" value="EGF_1"/>
    <property type="match status" value="1"/>
</dbReference>
<keyword evidence="33" id="KW-1185">Reference proteome</keyword>
<dbReference type="AlphaFoldDB" id="A0A553QRZ6"/>
<evidence type="ECO:0000256" key="18">
    <source>
        <dbReference type="ARBA" id="ARBA00023180"/>
    </source>
</evidence>
<dbReference type="Gene3D" id="2.40.10.10">
    <property type="entry name" value="Trypsin-like serine proteases"/>
    <property type="match status" value="3"/>
</dbReference>
<evidence type="ECO:0000256" key="26">
    <source>
        <dbReference type="PIRSR" id="PIRSR001143-1"/>
    </source>
</evidence>
<keyword evidence="5 27" id="KW-0245">EGF-like domain</keyword>
<evidence type="ECO:0000256" key="17">
    <source>
        <dbReference type="ARBA" id="ARBA00023157"/>
    </source>
</evidence>
<evidence type="ECO:0000256" key="15">
    <source>
        <dbReference type="ARBA" id="ARBA00023084"/>
    </source>
</evidence>
<dbReference type="FunFam" id="2.40.10.10:FF:000011">
    <property type="entry name" value="Coagulation factor X"/>
    <property type="match status" value="1"/>
</dbReference>
<dbReference type="GO" id="GO:0005783">
    <property type="term" value="C:endoplasmic reticulum"/>
    <property type="evidence" value="ECO:0007669"/>
    <property type="project" value="UniProtKB-SubCell"/>
</dbReference>
<evidence type="ECO:0000256" key="20">
    <source>
        <dbReference type="ARBA" id="ARBA00037553"/>
    </source>
</evidence>
<dbReference type="Pfam" id="PF00594">
    <property type="entry name" value="Gla"/>
    <property type="match status" value="1"/>
</dbReference>
<dbReference type="SMART" id="SM00069">
    <property type="entry name" value="GLA"/>
    <property type="match status" value="1"/>
</dbReference>
<name>A0A553QRZ6_9TELE</name>
<evidence type="ECO:0000313" key="32">
    <source>
        <dbReference type="EMBL" id="TRY92722.1"/>
    </source>
</evidence>
<evidence type="ECO:0000256" key="1">
    <source>
        <dbReference type="ARBA" id="ARBA00004240"/>
    </source>
</evidence>
<proteinExistence type="predicted"/>
<dbReference type="Pfam" id="PF00008">
    <property type="entry name" value="EGF"/>
    <property type="match status" value="1"/>
</dbReference>
<evidence type="ECO:0000256" key="12">
    <source>
        <dbReference type="ARBA" id="ARBA00022825"/>
    </source>
</evidence>
<dbReference type="GO" id="GO:0006508">
    <property type="term" value="P:proteolysis"/>
    <property type="evidence" value="ECO:0007669"/>
    <property type="project" value="UniProtKB-KW"/>
</dbReference>
<dbReference type="PRINTS" id="PR00001">
    <property type="entry name" value="GLABLOOD"/>
</dbReference>
<keyword evidence="10 28" id="KW-0378">Hydrolase</keyword>
<dbReference type="FunFam" id="2.10.25.10:FF:000513">
    <property type="entry name" value="Coagulation factor VII"/>
    <property type="match status" value="1"/>
</dbReference>
<reference evidence="32 33" key="1">
    <citation type="journal article" date="2019" name="Sci. Data">
        <title>Hybrid genome assembly and annotation of Danionella translucida.</title>
        <authorList>
            <person name="Kadobianskyi M."/>
            <person name="Schulze L."/>
            <person name="Schuelke M."/>
            <person name="Judkewitz B."/>
        </authorList>
    </citation>
    <scope>NUCLEOTIDE SEQUENCE [LARGE SCALE GENOMIC DNA]</scope>
    <source>
        <strain evidence="32 33">Bolton</strain>
    </source>
</reference>
<dbReference type="PROSITE" id="PS50998">
    <property type="entry name" value="GLA_2"/>
    <property type="match status" value="1"/>
</dbReference>
<dbReference type="OrthoDB" id="10004439at2759"/>
<comment type="subcellular location">
    <subcellularLocation>
        <location evidence="1">Endoplasmic reticulum</location>
    </subcellularLocation>
    <subcellularLocation>
        <location evidence="2">Golgi apparatus</location>
    </subcellularLocation>
    <subcellularLocation>
        <location evidence="3">Secreted</location>
    </subcellularLocation>
</comment>
<evidence type="ECO:0000256" key="22">
    <source>
        <dbReference type="ARBA" id="ARBA00040219"/>
    </source>
</evidence>
<evidence type="ECO:0000256" key="9">
    <source>
        <dbReference type="ARBA" id="ARBA00022737"/>
    </source>
</evidence>
<evidence type="ECO:0000256" key="28">
    <source>
        <dbReference type="RuleBase" id="RU363034"/>
    </source>
</evidence>
<comment type="caution">
    <text evidence="27">Lacks conserved residue(s) required for the propagation of feature annotation.</text>
</comment>
<dbReference type="GO" id="GO:0005509">
    <property type="term" value="F:calcium ion binding"/>
    <property type="evidence" value="ECO:0007669"/>
    <property type="project" value="InterPro"/>
</dbReference>
<dbReference type="Pfam" id="PF00089">
    <property type="entry name" value="Trypsin"/>
    <property type="match status" value="2"/>
</dbReference>
<dbReference type="InterPro" id="IPR000294">
    <property type="entry name" value="GLA_domain"/>
</dbReference>
<feature type="active site" description="Charge relay system" evidence="26">
    <location>
        <position position="258"/>
    </location>
</feature>
<dbReference type="GO" id="GO:0004252">
    <property type="term" value="F:serine-type endopeptidase activity"/>
    <property type="evidence" value="ECO:0007669"/>
    <property type="project" value="UniProtKB-EC"/>
</dbReference>
<evidence type="ECO:0000256" key="4">
    <source>
        <dbReference type="ARBA" id="ARBA00022525"/>
    </source>
</evidence>
<dbReference type="CDD" id="cd00054">
    <property type="entry name" value="EGF_CA"/>
    <property type="match status" value="1"/>
</dbReference>
<evidence type="ECO:0000256" key="2">
    <source>
        <dbReference type="ARBA" id="ARBA00004555"/>
    </source>
</evidence>
<feature type="active site" description="Charge relay system" evidence="26">
    <location>
        <position position="306"/>
    </location>
</feature>
<dbReference type="InterPro" id="IPR012224">
    <property type="entry name" value="Pept_S1A_FX"/>
</dbReference>
<evidence type="ECO:0000259" key="29">
    <source>
        <dbReference type="PROSITE" id="PS50026"/>
    </source>
</evidence>
<accession>A0A553QRZ6</accession>
<evidence type="ECO:0000256" key="6">
    <source>
        <dbReference type="ARBA" id="ARBA00022670"/>
    </source>
</evidence>
<comment type="function">
    <text evidence="20">Protein C is a vitamin K-dependent serine protease that regulates blood coagulation by inactivating factors Va and VIIIa in the presence of calcium ions and phospholipids. Exerts a protective effect on the endothelial cell barrier function.</text>
</comment>
<keyword evidence="11" id="KW-0256">Endoplasmic reticulum</keyword>
<dbReference type="InterPro" id="IPR035972">
    <property type="entry name" value="GLA-like_dom_SF"/>
</dbReference>
<evidence type="ECO:0000313" key="33">
    <source>
        <dbReference type="Proteomes" id="UP000316079"/>
    </source>
</evidence>
<feature type="domain" description="Gla" evidence="31">
    <location>
        <begin position="60"/>
        <end position="106"/>
    </location>
</feature>
<dbReference type="PROSITE" id="PS00134">
    <property type="entry name" value="TRYPSIN_HIS"/>
    <property type="match status" value="1"/>
</dbReference>
<dbReference type="InterPro" id="IPR001254">
    <property type="entry name" value="Trypsin_dom"/>
</dbReference>
<evidence type="ECO:0000256" key="19">
    <source>
        <dbReference type="ARBA" id="ARBA00036045"/>
    </source>
</evidence>
<keyword evidence="17 27" id="KW-1015">Disulfide bond</keyword>
<evidence type="ECO:0000259" key="30">
    <source>
        <dbReference type="PROSITE" id="PS50240"/>
    </source>
</evidence>
<dbReference type="Gene3D" id="2.10.25.10">
    <property type="entry name" value="Laminin"/>
    <property type="match status" value="2"/>
</dbReference>
<evidence type="ECO:0000256" key="7">
    <source>
        <dbReference type="ARBA" id="ARBA00022696"/>
    </source>
</evidence>
<dbReference type="Gene3D" id="4.10.740.10">
    <property type="entry name" value="Coagulation Factor IX"/>
    <property type="match status" value="1"/>
</dbReference>
<dbReference type="InterPro" id="IPR043504">
    <property type="entry name" value="Peptidase_S1_PA_chymotrypsin"/>
</dbReference>
<feature type="disulfide bond" evidence="27">
    <location>
        <begin position="133"/>
        <end position="142"/>
    </location>
</feature>
<dbReference type="SMART" id="SM00020">
    <property type="entry name" value="Tryp_SPc"/>
    <property type="match status" value="1"/>
</dbReference>
<dbReference type="PIRSF" id="PIRSF001143">
    <property type="entry name" value="Factor_X"/>
    <property type="match status" value="1"/>
</dbReference>
<evidence type="ECO:0000256" key="8">
    <source>
        <dbReference type="ARBA" id="ARBA00022729"/>
    </source>
</evidence>
<evidence type="ECO:0000256" key="13">
    <source>
        <dbReference type="ARBA" id="ARBA00022837"/>
    </source>
</evidence>
<evidence type="ECO:0000256" key="5">
    <source>
        <dbReference type="ARBA" id="ARBA00022536"/>
    </source>
</evidence>
<evidence type="ECO:0000259" key="31">
    <source>
        <dbReference type="PROSITE" id="PS50998"/>
    </source>
</evidence>
<dbReference type="SUPFAM" id="SSF57196">
    <property type="entry name" value="EGF/Laminin"/>
    <property type="match status" value="1"/>
</dbReference>
<evidence type="ECO:0000256" key="24">
    <source>
        <dbReference type="ARBA" id="ARBA00042403"/>
    </source>
</evidence>
<keyword evidence="15" id="KW-0094">Blood coagulation</keyword>
<evidence type="ECO:0000256" key="10">
    <source>
        <dbReference type="ARBA" id="ARBA00022801"/>
    </source>
</evidence>
<keyword evidence="8" id="KW-0732">Signal</keyword>
<keyword evidence="12 28" id="KW-0720">Serine protease</keyword>
<comment type="caution">
    <text evidence="32">The sequence shown here is derived from an EMBL/GenBank/DDBJ whole genome shotgun (WGS) entry which is preliminary data.</text>
</comment>
<dbReference type="CDD" id="cd00190">
    <property type="entry name" value="Tryp_SPc"/>
    <property type="match status" value="1"/>
</dbReference>
<dbReference type="InterPro" id="IPR017857">
    <property type="entry name" value="Coagulation_fac-like_Gla_dom"/>
</dbReference>
<feature type="non-terminal residue" evidence="32">
    <location>
        <position position="1"/>
    </location>
</feature>